<sequence length="350" mass="36193">MWSQGFSTPLAPKGRRCVADASPMRVRCIGDAARSSGPICSDLIQEASRYAGDMAQGSACAVACGAGTVYRNYFAQVTDAGDRALREGQSRLHQVDCLADLLAELGPHGGAAPGVVVQGGRPVADEAGLEAAGGGLAGLGEEGRDRLRARLRVGVQAGVEVTGRSWGSALVGDPGQVVTQVFCTACSVAQSQSPAVLWEPLARLVLEASYEAVLWVALVTAAFHKGAAGSRRLFLTTLGAGATDNDMSWVAEAVRRAMERVCVESGVALDVFVVGTRGGCPRPPAHPLLHELAGRYGRGGARHAARRAAPTFHRLGGGPRGAAAAPATAQLPGGSRLAERRHAAQYFPDV</sequence>
<dbReference type="Proteomes" id="UP001189429">
    <property type="component" value="Unassembled WGS sequence"/>
</dbReference>
<comment type="caution">
    <text evidence="1">The sequence shown here is derived from an EMBL/GenBank/DDBJ whole genome shotgun (WGS) entry which is preliminary data.</text>
</comment>
<proteinExistence type="predicted"/>
<reference evidence="1" key="1">
    <citation type="submission" date="2023-10" db="EMBL/GenBank/DDBJ databases">
        <authorList>
            <person name="Chen Y."/>
            <person name="Shah S."/>
            <person name="Dougan E. K."/>
            <person name="Thang M."/>
            <person name="Chan C."/>
        </authorList>
    </citation>
    <scope>NUCLEOTIDE SEQUENCE [LARGE SCALE GENOMIC DNA]</scope>
</reference>
<dbReference type="PANTHER" id="PTHR35609:SF1">
    <property type="entry name" value="MACRO DOMAIN-CONTAINING PROTEIN"/>
    <property type="match status" value="1"/>
</dbReference>
<dbReference type="PANTHER" id="PTHR35609">
    <property type="entry name" value="MACRO DOMAIN-CONTAINING PROTEIN"/>
    <property type="match status" value="1"/>
</dbReference>
<keyword evidence="2" id="KW-1185">Reference proteome</keyword>
<evidence type="ECO:0000313" key="2">
    <source>
        <dbReference type="Proteomes" id="UP001189429"/>
    </source>
</evidence>
<accession>A0ABN9YGU7</accession>
<dbReference type="EMBL" id="CAUYUJ010022426">
    <property type="protein sequence ID" value="CAK0910574.1"/>
    <property type="molecule type" value="Genomic_DNA"/>
</dbReference>
<organism evidence="1 2">
    <name type="scientific">Prorocentrum cordatum</name>
    <dbReference type="NCBI Taxonomy" id="2364126"/>
    <lineage>
        <taxon>Eukaryota</taxon>
        <taxon>Sar</taxon>
        <taxon>Alveolata</taxon>
        <taxon>Dinophyceae</taxon>
        <taxon>Prorocentrales</taxon>
        <taxon>Prorocentraceae</taxon>
        <taxon>Prorocentrum</taxon>
    </lineage>
</organism>
<gene>
    <name evidence="1" type="ORF">PCOR1329_LOCUS84727</name>
</gene>
<protein>
    <submittedName>
        <fullName evidence="1">Uncharacterized protein</fullName>
    </submittedName>
</protein>
<name>A0ABN9YGU7_9DINO</name>
<evidence type="ECO:0000313" key="1">
    <source>
        <dbReference type="EMBL" id="CAK0910574.1"/>
    </source>
</evidence>